<feature type="region of interest" description="Disordered" evidence="1">
    <location>
        <begin position="98"/>
        <end position="129"/>
    </location>
</feature>
<gene>
    <name evidence="3" type="ORF">METZ01_LOCUS124935</name>
</gene>
<proteinExistence type="predicted"/>
<evidence type="ECO:0000313" key="3">
    <source>
        <dbReference type="EMBL" id="SVA72081.1"/>
    </source>
</evidence>
<evidence type="ECO:0000256" key="1">
    <source>
        <dbReference type="SAM" id="MobiDB-lite"/>
    </source>
</evidence>
<sequence length="202" mass="21056">VAKGSVVTPFVFLTGCGYLGLIAIIFRGGLRMRKLIVVALGLAFIATFSISTASADELVTGAYANTDQSLMSPRTSGPAFRTQVQIGAADRTQTARLDQASGAGRSMSNAGNGGGADFQWGQSQTEQSWKAAKTVEEAQVRGLVAGDCGGENTTGAYRAQMKQNRKGYLQDLVISNAKCGEYHPTLTGPAVNQTGSNDPPSS</sequence>
<keyword evidence="2" id="KW-0472">Membrane</keyword>
<keyword evidence="2" id="KW-0812">Transmembrane</keyword>
<protein>
    <submittedName>
        <fullName evidence="3">Uncharacterized protein</fullName>
    </submittedName>
</protein>
<dbReference type="EMBL" id="UINC01017398">
    <property type="protein sequence ID" value="SVA72081.1"/>
    <property type="molecule type" value="Genomic_DNA"/>
</dbReference>
<evidence type="ECO:0000256" key="2">
    <source>
        <dbReference type="SAM" id="Phobius"/>
    </source>
</evidence>
<accession>A0A381Y615</accession>
<feature type="transmembrane region" description="Helical" evidence="2">
    <location>
        <begin position="35"/>
        <end position="55"/>
    </location>
</feature>
<keyword evidence="2" id="KW-1133">Transmembrane helix</keyword>
<feature type="transmembrane region" description="Helical" evidence="2">
    <location>
        <begin position="6"/>
        <end position="26"/>
    </location>
</feature>
<organism evidence="3">
    <name type="scientific">marine metagenome</name>
    <dbReference type="NCBI Taxonomy" id="408172"/>
    <lineage>
        <taxon>unclassified sequences</taxon>
        <taxon>metagenomes</taxon>
        <taxon>ecological metagenomes</taxon>
    </lineage>
</organism>
<name>A0A381Y615_9ZZZZ</name>
<dbReference type="AlphaFoldDB" id="A0A381Y615"/>
<feature type="non-terminal residue" evidence="3">
    <location>
        <position position="1"/>
    </location>
</feature>
<reference evidence="3" key="1">
    <citation type="submission" date="2018-05" db="EMBL/GenBank/DDBJ databases">
        <authorList>
            <person name="Lanie J.A."/>
            <person name="Ng W.-L."/>
            <person name="Kazmierczak K.M."/>
            <person name="Andrzejewski T.M."/>
            <person name="Davidsen T.M."/>
            <person name="Wayne K.J."/>
            <person name="Tettelin H."/>
            <person name="Glass J.I."/>
            <person name="Rusch D."/>
            <person name="Podicherti R."/>
            <person name="Tsui H.-C.T."/>
            <person name="Winkler M.E."/>
        </authorList>
    </citation>
    <scope>NUCLEOTIDE SEQUENCE</scope>
</reference>